<dbReference type="InterPro" id="IPR053714">
    <property type="entry name" value="Iso_Racemase_Enz_sf"/>
</dbReference>
<evidence type="ECO:0000313" key="1">
    <source>
        <dbReference type="EMBL" id="CUV02323.1"/>
    </source>
</evidence>
<gene>
    <name evidence="1" type="ORF">MGWOODY_Clf871</name>
</gene>
<dbReference type="AlphaFoldDB" id="A0A170QA07"/>
<proteinExistence type="predicted"/>
<name>A0A170QA07_9ZZZZ</name>
<sequence length="45" mass="4691">MGCPAITTVGAEVVALTQAATKKLALLTPYPEQRTLMEAVFQVAG</sequence>
<protein>
    <submittedName>
        <fullName evidence="1">Uncharacterized protein</fullName>
    </submittedName>
</protein>
<reference evidence="1" key="1">
    <citation type="submission" date="2015-10" db="EMBL/GenBank/DDBJ databases">
        <authorList>
            <person name="Gilbert D.G."/>
        </authorList>
    </citation>
    <scope>NUCLEOTIDE SEQUENCE</scope>
</reference>
<organism evidence="1">
    <name type="scientific">hydrothermal vent metagenome</name>
    <dbReference type="NCBI Taxonomy" id="652676"/>
    <lineage>
        <taxon>unclassified sequences</taxon>
        <taxon>metagenomes</taxon>
        <taxon>ecological metagenomes</taxon>
    </lineage>
</organism>
<dbReference type="Gene3D" id="3.40.50.12500">
    <property type="match status" value="1"/>
</dbReference>
<dbReference type="EMBL" id="FAXA01000227">
    <property type="protein sequence ID" value="CUV02323.1"/>
    <property type="molecule type" value="Genomic_DNA"/>
</dbReference>
<accession>A0A170QA07</accession>